<keyword evidence="1 2" id="KW-0749">Sporulation</keyword>
<dbReference type="GO" id="GO:0030435">
    <property type="term" value="P:sporulation resulting in formation of a cellular spore"/>
    <property type="evidence" value="ECO:0007669"/>
    <property type="project" value="UniProtKB-KW"/>
</dbReference>
<reference evidence="3 4" key="1">
    <citation type="journal article" date="2007" name="Proc. Natl. Acad. Sci. U.S.A.">
        <title>Genome and proteome of long-chain alkane degrading Geobacillus thermodenitrificans NG80-2 isolated from a deep-subsurface oil reservoir.</title>
        <authorList>
            <person name="Feng L."/>
            <person name="Wang W."/>
            <person name="Cheng J."/>
            <person name="Ren Y."/>
            <person name="Zhao G."/>
            <person name="Gao C."/>
            <person name="Tang Y."/>
            <person name="Liu X."/>
            <person name="Han W."/>
            <person name="Peng X."/>
            <person name="Liu R."/>
            <person name="Wang L."/>
        </authorList>
    </citation>
    <scope>NUCLEOTIDE SEQUENCE [LARGE SCALE GENOMIC DNA]</scope>
    <source>
        <strain evidence="3 4">NG80-2</strain>
    </source>
</reference>
<dbReference type="GO" id="GO:0030436">
    <property type="term" value="P:asexual sporulation"/>
    <property type="evidence" value="ECO:0007669"/>
    <property type="project" value="UniProtKB-UniRule"/>
</dbReference>
<gene>
    <name evidence="2" type="primary">sspI</name>
    <name evidence="3" type="ordered locus">GTNG_2636</name>
</gene>
<organism evidence="3 4">
    <name type="scientific">Geobacillus thermodenitrificans (strain NG80-2)</name>
    <dbReference type="NCBI Taxonomy" id="420246"/>
    <lineage>
        <taxon>Bacteria</taxon>
        <taxon>Bacillati</taxon>
        <taxon>Bacillota</taxon>
        <taxon>Bacilli</taxon>
        <taxon>Bacillales</taxon>
        <taxon>Anoxybacillaceae</taxon>
        <taxon>Geobacillus</taxon>
    </lineage>
</organism>
<evidence type="ECO:0000313" key="3">
    <source>
        <dbReference type="EMBL" id="ABO67981.1"/>
    </source>
</evidence>
<dbReference type="EMBL" id="CP000557">
    <property type="protein sequence ID" value="ABO67981.1"/>
    <property type="molecule type" value="Genomic_DNA"/>
</dbReference>
<dbReference type="InterPro" id="IPR017525">
    <property type="entry name" value="SspI"/>
</dbReference>
<protein>
    <recommendedName>
        <fullName evidence="2">Small, acid-soluble spore protein I</fullName>
        <shortName evidence="2">SASP I</shortName>
    </recommendedName>
</protein>
<dbReference type="HOGENOM" id="CLU_188877_0_0_9"/>
<dbReference type="Proteomes" id="UP000001578">
    <property type="component" value="Chromosome"/>
</dbReference>
<evidence type="ECO:0000256" key="2">
    <source>
        <dbReference type="HAMAP-Rule" id="MF_00669"/>
    </source>
</evidence>
<accession>A4IRM7</accession>
<dbReference type="NCBIfam" id="TIGR03092">
    <property type="entry name" value="SASP_sspI"/>
    <property type="match status" value="1"/>
</dbReference>
<comment type="induction">
    <text evidence="2">Expressed only in the forespore compartment of sporulating cells.</text>
</comment>
<dbReference type="Pfam" id="PF14098">
    <property type="entry name" value="SSPI"/>
    <property type="match status" value="1"/>
</dbReference>
<proteinExistence type="evidence at transcript level"/>
<comment type="similarity">
    <text evidence="2">Belongs to the SspI family.</text>
</comment>
<dbReference type="eggNOG" id="ENOG5032YQ7">
    <property type="taxonomic scope" value="Bacteria"/>
</dbReference>
<comment type="subcellular location">
    <subcellularLocation>
        <location evidence="2">Spore core</location>
    </subcellularLocation>
</comment>
<evidence type="ECO:0000313" key="4">
    <source>
        <dbReference type="Proteomes" id="UP000001578"/>
    </source>
</evidence>
<name>A4IRM7_GEOTN</name>
<evidence type="ECO:0000256" key="1">
    <source>
        <dbReference type="ARBA" id="ARBA00022969"/>
    </source>
</evidence>
<dbReference type="AlphaFoldDB" id="A4IRM7"/>
<dbReference type="KEGG" id="gtn:GTNG_2636"/>
<sequence length="72" mass="8260">MMTMNLNLRHAIMHNVANNSKDQLENTIEDAIQRGEEKYLPGLGVLFEAIWTNANEQQKDMMLSTLEQAVKQ</sequence>
<dbReference type="HAMAP" id="MF_00669">
    <property type="entry name" value="SspI"/>
    <property type="match status" value="1"/>
</dbReference>